<accession>A0ABX3C638</accession>
<sequence>MQGPHAVLRLLQERRGDADGLGEGNPIKDATCELLDELLRRTRVLADQYPEQAPMNLRTGLEMPAVIRALGSILSTMEQMYEVVSESGEAASAHCDPLVRFVERLRSEGFKVNEHDNTVTDAKDWTVLEPADDPDVLVQREAERITRAERTVAYQERVTRMAVAYEEALNDYAQRIRALI</sequence>
<evidence type="ECO:0000313" key="1">
    <source>
        <dbReference type="EMBL" id="OHU13883.1"/>
    </source>
</evidence>
<dbReference type="RefSeq" id="WP_070909749.1">
    <property type="nucleotide sequence ID" value="NZ_MLIC01000001.1"/>
</dbReference>
<proteinExistence type="predicted"/>
<dbReference type="Proteomes" id="UP000179621">
    <property type="component" value="Unassembled WGS sequence"/>
</dbReference>
<keyword evidence="2" id="KW-1185">Reference proteome</keyword>
<organism evidence="1 2">
    <name type="scientific">Mycobacteroides saopaulense</name>
    <dbReference type="NCBI Taxonomy" id="1578165"/>
    <lineage>
        <taxon>Bacteria</taxon>
        <taxon>Bacillati</taxon>
        <taxon>Actinomycetota</taxon>
        <taxon>Actinomycetes</taxon>
        <taxon>Mycobacteriales</taxon>
        <taxon>Mycobacteriaceae</taxon>
        <taxon>Mycobacteroides</taxon>
    </lineage>
</organism>
<comment type="caution">
    <text evidence="1">The sequence shown here is derived from an EMBL/GenBank/DDBJ whole genome shotgun (WGS) entry which is preliminary data.</text>
</comment>
<protein>
    <submittedName>
        <fullName evidence="1">Uncharacterized protein</fullName>
    </submittedName>
</protein>
<name>A0ABX3C638_9MYCO</name>
<evidence type="ECO:0000313" key="2">
    <source>
        <dbReference type="Proteomes" id="UP000179621"/>
    </source>
</evidence>
<dbReference type="EMBL" id="MLIH01000002">
    <property type="protein sequence ID" value="OHU13883.1"/>
    <property type="molecule type" value="Genomic_DNA"/>
</dbReference>
<gene>
    <name evidence="1" type="ORF">BKG73_04235</name>
</gene>
<reference evidence="1 2" key="1">
    <citation type="submission" date="2016-10" db="EMBL/GenBank/DDBJ databases">
        <title>Evaluation of Human, Animal and Environmental Mycobacterium chelonae Isolates by Core Genome Phylogenomic Analysis, Targeted Gene Comparison, and Anti-microbial Susceptibility Patterns: A Tale of Mistaken Identities.</title>
        <authorList>
            <person name="Fogelson S.B."/>
            <person name="Camus A.C."/>
            <person name="Lorenz W."/>
            <person name="Vasireddy R."/>
            <person name="Vasireddy S."/>
            <person name="Smith T."/>
            <person name="Brown-Elliott B.A."/>
            <person name="Wallace R.J.Jr."/>
            <person name="Hasan N.A."/>
            <person name="Reischl U."/>
            <person name="Sanchez S."/>
        </authorList>
    </citation>
    <scope>NUCLEOTIDE SEQUENCE [LARGE SCALE GENOMIC DNA]</scope>
    <source>
        <strain evidence="1 2">8528</strain>
    </source>
</reference>